<dbReference type="RefSeq" id="XP_010699057.1">
    <property type="nucleotide sequence ID" value="XM_010700755.1"/>
</dbReference>
<gene>
    <name evidence="6" type="ORF">LPMP_220560</name>
</gene>
<sequence>MNASSLLPSPHTTVAGASPIASVASADTTTGAAASPTVPVLQHGVSRKRHRVRVNYFLVGDLVWVRPAKLPYWPAEVIDCDEAANRVRARLIVPPPAAVLAANLTEEQRKHREQRKREEVRAIKMYKRGSEPASPTATGNEASSAHGQPAACTLGVDRDTRSASCGAAAVLPEPQSDVVTASGQVVYFFDKLRTTEELDACLESRLQRSTHDVALYESAFTQAVLQANRLTRISLSPEKLQPYEVCAVGIVHSLMRAQIEAPRQPNTGTFEPQTGLIRLRTGLENAARDLAGFEFIWVLFQFSFAAPMASGEGQEMVRKFREAREAGASPDAGPVSPAPVSASDTVPKTEPTADGDGNVCCYGDAEALITSTLSFFRQRQGFDRAAGFKTMIIPPRDEEWRGVFATRSPHRPNFIGLSCVRLVAVHGLNIHIADHDLLHGTPVLDIKPYLPFCDAHPDARAGWVDALDASGNGKGDHKYDRQAKQVHRATLE</sequence>
<proteinExistence type="inferred from homology"/>
<keyword evidence="6" id="KW-0808">Transferase</keyword>
<dbReference type="eggNOG" id="KOG2942">
    <property type="taxonomic scope" value="Eukaryota"/>
</dbReference>
<dbReference type="InterPro" id="IPR023370">
    <property type="entry name" value="TrmO-like_N"/>
</dbReference>
<dbReference type="GeneID" id="22575102"/>
<dbReference type="PANTHER" id="PTHR12818">
    <property type="entry name" value="TRNA (ADENINE(37)-N6)-METHYLTRANSFERASE"/>
    <property type="match status" value="1"/>
</dbReference>
<evidence type="ECO:0000259" key="4">
    <source>
        <dbReference type="PROSITE" id="PS50812"/>
    </source>
</evidence>
<dbReference type="VEuPathDB" id="TriTrypDB:LPMP_220560"/>
<dbReference type="PROSITE" id="PS50812">
    <property type="entry name" value="PWWP"/>
    <property type="match status" value="1"/>
</dbReference>
<dbReference type="SUPFAM" id="SSF118196">
    <property type="entry name" value="YaeB-like"/>
    <property type="match status" value="2"/>
</dbReference>
<dbReference type="SUPFAM" id="SSF63748">
    <property type="entry name" value="Tudor/PWWP/MBT"/>
    <property type="match status" value="1"/>
</dbReference>
<dbReference type="InterPro" id="IPR036414">
    <property type="entry name" value="YaeB_N_sf"/>
</dbReference>
<dbReference type="InterPro" id="IPR036413">
    <property type="entry name" value="YaeB-like_sf"/>
</dbReference>
<organism evidence="6 7">
    <name type="scientific">Leishmania panamensis</name>
    <dbReference type="NCBI Taxonomy" id="5679"/>
    <lineage>
        <taxon>Eukaryota</taxon>
        <taxon>Discoba</taxon>
        <taxon>Euglenozoa</taxon>
        <taxon>Kinetoplastea</taxon>
        <taxon>Metakinetoplastina</taxon>
        <taxon>Trypanosomatida</taxon>
        <taxon>Trypanosomatidae</taxon>
        <taxon>Leishmaniinae</taxon>
        <taxon>Leishmania</taxon>
        <taxon>Leishmania guyanensis species complex</taxon>
    </lineage>
</organism>
<dbReference type="Gene3D" id="2.30.30.140">
    <property type="match status" value="1"/>
</dbReference>
<dbReference type="CDD" id="cd05162">
    <property type="entry name" value="PWWP"/>
    <property type="match status" value="1"/>
</dbReference>
<dbReference type="PROSITE" id="PS01318">
    <property type="entry name" value="TSAA_1"/>
    <property type="match status" value="1"/>
</dbReference>
<dbReference type="PROSITE" id="PS51668">
    <property type="entry name" value="TSAA_2"/>
    <property type="match status" value="1"/>
</dbReference>
<feature type="compositionally biased region" description="Polar residues" evidence="3">
    <location>
        <begin position="133"/>
        <end position="146"/>
    </location>
</feature>
<evidence type="ECO:0000256" key="3">
    <source>
        <dbReference type="SAM" id="MobiDB-lite"/>
    </source>
</evidence>
<dbReference type="EMBL" id="CP009391">
    <property type="protein sequence ID" value="AIN98350.1"/>
    <property type="molecule type" value="Genomic_DNA"/>
</dbReference>
<feature type="compositionally biased region" description="Basic and acidic residues" evidence="3">
    <location>
        <begin position="474"/>
        <end position="492"/>
    </location>
</feature>
<dbReference type="Proteomes" id="UP000063063">
    <property type="component" value="Chromosome 22"/>
</dbReference>
<dbReference type="PANTHER" id="PTHR12818:SF0">
    <property type="entry name" value="TRNA (ADENINE(37)-N6)-METHYLTRANSFERASE"/>
    <property type="match status" value="1"/>
</dbReference>
<feature type="region of interest" description="Disordered" evidence="3">
    <location>
        <begin position="323"/>
        <end position="355"/>
    </location>
</feature>
<dbReference type="Pfam" id="PF01980">
    <property type="entry name" value="TrmO_N"/>
    <property type="match status" value="1"/>
</dbReference>
<keyword evidence="7" id="KW-1185">Reference proteome</keyword>
<feature type="region of interest" description="Disordered" evidence="3">
    <location>
        <begin position="125"/>
        <end position="148"/>
    </location>
</feature>
<name>A0A088RR34_LEIPA</name>
<dbReference type="KEGG" id="lpan:LPMP_220560"/>
<dbReference type="VEuPathDB" id="TriTrypDB:LPAL13_220010600"/>
<dbReference type="AlphaFoldDB" id="A0A088RR34"/>
<comment type="similarity">
    <text evidence="2">Belongs to the tRNA methyltransferase O family.</text>
</comment>
<keyword evidence="1" id="KW-0949">S-adenosyl-L-methionine</keyword>
<reference evidence="6 7" key="1">
    <citation type="journal article" date="2015" name="Sci. Rep.">
        <title>The genome of Leishmania panamensis: insights into genomics of the L. (Viannia) subgenus.</title>
        <authorList>
            <person name="Llanes A."/>
            <person name="Restrepo C.M."/>
            <person name="Vecchio G.D."/>
            <person name="Anguizola F.J."/>
            <person name="Lleonart R."/>
        </authorList>
    </citation>
    <scope>NUCLEOTIDE SEQUENCE [LARGE SCALE GENOMIC DNA]</scope>
    <source>
        <strain evidence="6 7">MHOM/PA/94/PSC-1</strain>
    </source>
</reference>
<feature type="domain" description="PWWP" evidence="4">
    <location>
        <begin position="59"/>
        <end position="77"/>
    </location>
</feature>
<dbReference type="Gene3D" id="2.40.30.70">
    <property type="entry name" value="YaeB-like"/>
    <property type="match status" value="2"/>
</dbReference>
<evidence type="ECO:0000256" key="1">
    <source>
        <dbReference type="ARBA" id="ARBA00022691"/>
    </source>
</evidence>
<protein>
    <submittedName>
        <fullName evidence="6">Methyltransferase, putative</fullName>
    </submittedName>
</protein>
<evidence type="ECO:0000256" key="2">
    <source>
        <dbReference type="ARBA" id="ARBA00033753"/>
    </source>
</evidence>
<feature type="domain" description="TsaA-like" evidence="5">
    <location>
        <begin position="245"/>
        <end position="458"/>
    </location>
</feature>
<evidence type="ECO:0000313" key="7">
    <source>
        <dbReference type="Proteomes" id="UP000063063"/>
    </source>
</evidence>
<accession>A0A088RR34</accession>
<evidence type="ECO:0000313" key="6">
    <source>
        <dbReference type="EMBL" id="AIN98350.1"/>
    </source>
</evidence>
<dbReference type="InterPro" id="IPR040372">
    <property type="entry name" value="YaeB-like"/>
</dbReference>
<dbReference type="InterPro" id="IPR023368">
    <property type="entry name" value="UPF0066_cons_site"/>
</dbReference>
<feature type="region of interest" description="Disordered" evidence="3">
    <location>
        <begin position="472"/>
        <end position="492"/>
    </location>
</feature>
<keyword evidence="6" id="KW-0489">Methyltransferase</keyword>
<dbReference type="OrthoDB" id="4882at2759"/>
<evidence type="ECO:0000259" key="5">
    <source>
        <dbReference type="PROSITE" id="PS51668"/>
    </source>
</evidence>
<dbReference type="InterPro" id="IPR000313">
    <property type="entry name" value="PWWP_dom"/>
</dbReference>